<dbReference type="InterPro" id="IPR020672">
    <property type="entry name" value="Ribose5P_isomerase_typA_subgr"/>
</dbReference>
<dbReference type="AlphaFoldDB" id="A0A6B1F8X7"/>
<dbReference type="EMBL" id="VYDO01000053">
    <property type="protein sequence ID" value="MYG37674.1"/>
    <property type="molecule type" value="Genomic_DNA"/>
</dbReference>
<dbReference type="NCBIfam" id="TIGR00021">
    <property type="entry name" value="rpiA"/>
    <property type="match status" value="1"/>
</dbReference>
<keyword evidence="3 4" id="KW-0413">Isomerase</keyword>
<dbReference type="SUPFAM" id="SSF75445">
    <property type="entry name" value="D-ribose-5-phosphate isomerase (RpiA), lid domain"/>
    <property type="match status" value="1"/>
</dbReference>
<organism evidence="5">
    <name type="scientific">Synechococcus sp. SB0676_bin_10</name>
    <dbReference type="NCBI Taxonomy" id="2604869"/>
    <lineage>
        <taxon>Bacteria</taxon>
        <taxon>Bacillati</taxon>
        <taxon>Cyanobacteriota</taxon>
        <taxon>Cyanophyceae</taxon>
        <taxon>Synechococcales</taxon>
        <taxon>Synechococcaceae</taxon>
        <taxon>Synechococcus</taxon>
    </lineage>
</organism>
<dbReference type="InterPro" id="IPR004788">
    <property type="entry name" value="Ribose5P_isomerase_type_A"/>
</dbReference>
<evidence type="ECO:0000256" key="4">
    <source>
        <dbReference type="HAMAP-Rule" id="MF_00170"/>
    </source>
</evidence>
<name>A0A6B1F8X7_9SYNE</name>
<sequence>MSDLQIRIKQAVAEAAVEQIQSGMVLGLGSGSTAALMIEALGEKLRQGQLENITAVPTSFQSQVLASRLAIPLVDLNHVETIDLAIDGADEVDPEFQLIKGGGACHVQEKLVASAARRFVVVVDASKLVDRLNLGFLLPVEVLPGAWALVSRRLRSMGAECELRIAQRKAGPVVTDQGNLVLDVRFPGGIGDGAELERQLNSIPGVVENGLFVNLADQVLVGEATEQAIHVRTLARPAGR</sequence>
<dbReference type="FunFam" id="3.40.50.1360:FF:000001">
    <property type="entry name" value="Ribose-5-phosphate isomerase A"/>
    <property type="match status" value="1"/>
</dbReference>
<dbReference type="GO" id="GO:0009052">
    <property type="term" value="P:pentose-phosphate shunt, non-oxidative branch"/>
    <property type="evidence" value="ECO:0007669"/>
    <property type="project" value="UniProtKB-UniRule"/>
</dbReference>
<dbReference type="PANTHER" id="PTHR11934">
    <property type="entry name" value="RIBOSE-5-PHOSPHATE ISOMERASE"/>
    <property type="match status" value="1"/>
</dbReference>
<dbReference type="FunFam" id="3.30.70.260:FF:000018">
    <property type="entry name" value="Ribose-5-phosphate isomerase A"/>
    <property type="match status" value="1"/>
</dbReference>
<dbReference type="SUPFAM" id="SSF100950">
    <property type="entry name" value="NagB/RpiA/CoA transferase-like"/>
    <property type="match status" value="1"/>
</dbReference>
<comment type="function">
    <text evidence="4">Catalyzes the reversible conversion of ribose-5-phosphate to ribulose 5-phosphate.</text>
</comment>
<comment type="pathway">
    <text evidence="4">Carbohydrate degradation; pentose phosphate pathway; D-ribose 5-phosphate from D-ribulose 5-phosphate (non-oxidative stage): step 1/1.</text>
</comment>
<comment type="similarity">
    <text evidence="2 4">Belongs to the ribose 5-phosphate isomerase family.</text>
</comment>
<comment type="subunit">
    <text evidence="4">Homodimer.</text>
</comment>
<comment type="catalytic activity">
    <reaction evidence="1 4">
        <text>aldehydo-D-ribose 5-phosphate = D-ribulose 5-phosphate</text>
        <dbReference type="Rhea" id="RHEA:14657"/>
        <dbReference type="ChEBI" id="CHEBI:58121"/>
        <dbReference type="ChEBI" id="CHEBI:58273"/>
        <dbReference type="EC" id="5.3.1.6"/>
    </reaction>
</comment>
<dbReference type="HAMAP" id="MF_00170">
    <property type="entry name" value="Rib_5P_isom_A"/>
    <property type="match status" value="1"/>
</dbReference>
<feature type="active site" description="Proton acceptor" evidence="4">
    <location>
        <position position="109"/>
    </location>
</feature>
<proteinExistence type="inferred from homology"/>
<feature type="binding site" evidence="4">
    <location>
        <begin position="87"/>
        <end position="90"/>
    </location>
    <ligand>
        <name>substrate</name>
    </ligand>
</feature>
<dbReference type="GO" id="GO:0004751">
    <property type="term" value="F:ribose-5-phosphate isomerase activity"/>
    <property type="evidence" value="ECO:0007669"/>
    <property type="project" value="UniProtKB-UniRule"/>
</dbReference>
<evidence type="ECO:0000313" key="5">
    <source>
        <dbReference type="EMBL" id="MYG37674.1"/>
    </source>
</evidence>
<dbReference type="GO" id="GO:0005829">
    <property type="term" value="C:cytosol"/>
    <property type="evidence" value="ECO:0007669"/>
    <property type="project" value="TreeGrafter"/>
</dbReference>
<feature type="binding site" evidence="4">
    <location>
        <position position="127"/>
    </location>
    <ligand>
        <name>substrate</name>
    </ligand>
</feature>
<comment type="caution">
    <text evidence="5">The sequence shown here is derived from an EMBL/GenBank/DDBJ whole genome shotgun (WGS) entry which is preliminary data.</text>
</comment>
<evidence type="ECO:0000256" key="1">
    <source>
        <dbReference type="ARBA" id="ARBA00001713"/>
    </source>
</evidence>
<dbReference type="NCBIfam" id="NF001924">
    <property type="entry name" value="PRK00702.1"/>
    <property type="match status" value="1"/>
</dbReference>
<reference evidence="5" key="1">
    <citation type="submission" date="2019-09" db="EMBL/GenBank/DDBJ databases">
        <title>Characterisation of the sponge microbiome using genome-centric metagenomics.</title>
        <authorList>
            <person name="Engelberts J.P."/>
            <person name="Robbins S.J."/>
            <person name="De Goeij J.M."/>
            <person name="Aranda M."/>
            <person name="Bell S.C."/>
            <person name="Webster N.S."/>
        </authorList>
    </citation>
    <scope>NUCLEOTIDE SEQUENCE</scope>
    <source>
        <strain evidence="5">SB0676_bin_10</strain>
    </source>
</reference>
<dbReference type="Gene3D" id="3.30.70.260">
    <property type="match status" value="1"/>
</dbReference>
<dbReference type="EC" id="5.3.1.6" evidence="4"/>
<dbReference type="Pfam" id="PF06026">
    <property type="entry name" value="Rib_5-P_isom_A"/>
    <property type="match status" value="1"/>
</dbReference>
<dbReference type="Gene3D" id="3.40.50.1360">
    <property type="match status" value="1"/>
</dbReference>
<feature type="binding site" evidence="4">
    <location>
        <begin position="30"/>
        <end position="33"/>
    </location>
    <ligand>
        <name>substrate</name>
    </ligand>
</feature>
<evidence type="ECO:0000256" key="2">
    <source>
        <dbReference type="ARBA" id="ARBA00008088"/>
    </source>
</evidence>
<protein>
    <recommendedName>
        <fullName evidence="4">Ribose-5-phosphate isomerase A</fullName>
        <ecNumber evidence="4">5.3.1.6</ecNumber>
    </recommendedName>
    <alternativeName>
        <fullName evidence="4">Phosphoriboisomerase A</fullName>
        <shortName evidence="4">PRI</shortName>
    </alternativeName>
</protein>
<feature type="binding site" evidence="4">
    <location>
        <begin position="100"/>
        <end position="103"/>
    </location>
    <ligand>
        <name>substrate</name>
    </ligand>
</feature>
<dbReference type="SMART" id="SM01134">
    <property type="entry name" value="DeoRC"/>
    <property type="match status" value="1"/>
</dbReference>
<dbReference type="GO" id="GO:0006014">
    <property type="term" value="P:D-ribose metabolic process"/>
    <property type="evidence" value="ECO:0007669"/>
    <property type="project" value="TreeGrafter"/>
</dbReference>
<dbReference type="UniPathway" id="UPA00115">
    <property type="reaction ID" value="UER00412"/>
</dbReference>
<evidence type="ECO:0000256" key="3">
    <source>
        <dbReference type="ARBA" id="ARBA00023235"/>
    </source>
</evidence>
<gene>
    <name evidence="4 5" type="primary">rpiA</name>
    <name evidence="5" type="ORF">F4162_01365</name>
</gene>
<dbReference type="InterPro" id="IPR037171">
    <property type="entry name" value="NagB/RpiA_transferase-like"/>
</dbReference>
<dbReference type="CDD" id="cd01398">
    <property type="entry name" value="RPI_A"/>
    <property type="match status" value="1"/>
</dbReference>
<accession>A0A6B1F8X7</accession>
<dbReference type="PANTHER" id="PTHR11934:SF0">
    <property type="entry name" value="RIBOSE-5-PHOSPHATE ISOMERASE"/>
    <property type="match status" value="1"/>
</dbReference>